<protein>
    <submittedName>
        <fullName evidence="3">ADP-ribose pyrophosphatase, mitochondrial</fullName>
    </submittedName>
</protein>
<keyword evidence="1" id="KW-0472">Membrane</keyword>
<keyword evidence="2" id="KW-1185">Reference proteome</keyword>
<keyword evidence="1" id="KW-1133">Transmembrane helix</keyword>
<keyword evidence="1" id="KW-0812">Transmembrane</keyword>
<dbReference type="PANTHER" id="PTHR13030">
    <property type="entry name" value="NUDIX HYDROLASE"/>
    <property type="match status" value="1"/>
</dbReference>
<dbReference type="GO" id="GO:0047631">
    <property type="term" value="F:ADP-ribose diphosphatase activity"/>
    <property type="evidence" value="ECO:0007669"/>
    <property type="project" value="InterPro"/>
</dbReference>
<evidence type="ECO:0000256" key="1">
    <source>
        <dbReference type="SAM" id="Phobius"/>
    </source>
</evidence>
<dbReference type="InterPro" id="IPR039989">
    <property type="entry name" value="NUDT9"/>
</dbReference>
<dbReference type="PANTHER" id="PTHR13030:SF8">
    <property type="entry name" value="ADP-RIBOSE PYROPHOSPHATASE, MITOCHONDRIAL"/>
    <property type="match status" value="1"/>
</dbReference>
<feature type="transmembrane region" description="Helical" evidence="1">
    <location>
        <begin position="306"/>
        <end position="327"/>
    </location>
</feature>
<sequence length="328" mass="37666">MVRRYECTTAFTISQLCAVLPLIAQVDAVIYRSLYYNTQIERSYVPENSAQWKVPLPDYDPPFYNSDCLFGQSCDPDDVNGTILFNENDGHVERKSSVKRYKIDANGYPLNPKGRTGIRGRGSLPKWGPNHQIVAIFTRGSKPVEYLASSEYQNDTLEYVGMIAEFVDMPSLHKAPPKILQKFRDNLLMHYSQGTVQDLFERAFRTCIKVYKGFVTDERNTDNAWVESTIYEFIDSEMTNFGLVEIDAFDNDMKLNWTVLHVDSMTARLIKIASRADMNLKERIYNNWFRFAWLFKKIHMKDKVKFASTVFAIVISIVATGFSIASLG</sequence>
<dbReference type="Gene3D" id="3.90.79.10">
    <property type="entry name" value="Nucleoside Triphosphate Pyrophosphohydrolase"/>
    <property type="match status" value="1"/>
</dbReference>
<evidence type="ECO:0000313" key="3">
    <source>
        <dbReference type="WBParaSite" id="TMUE_3000013710.1"/>
    </source>
</evidence>
<reference evidence="3" key="1">
    <citation type="submission" date="2019-12" db="UniProtKB">
        <authorList>
            <consortium name="WormBaseParasite"/>
        </authorList>
    </citation>
    <scope>IDENTIFICATION</scope>
</reference>
<dbReference type="SUPFAM" id="SSF55811">
    <property type="entry name" value="Nudix"/>
    <property type="match status" value="1"/>
</dbReference>
<name>A0A5S6R2K1_TRIMR</name>
<dbReference type="InterPro" id="IPR015797">
    <property type="entry name" value="NUDIX_hydrolase-like_dom_sf"/>
</dbReference>
<dbReference type="Pfam" id="PF25969">
    <property type="entry name" value="NUDT9_N"/>
    <property type="match status" value="1"/>
</dbReference>
<evidence type="ECO:0000313" key="2">
    <source>
        <dbReference type="Proteomes" id="UP000046395"/>
    </source>
</evidence>
<accession>A0A5S6R2K1</accession>
<dbReference type="WBParaSite" id="TMUE_3000013710.1">
    <property type="protein sequence ID" value="TMUE_3000013710.1"/>
    <property type="gene ID" value="WBGene00291719"/>
</dbReference>
<proteinExistence type="predicted"/>
<dbReference type="AlphaFoldDB" id="A0A5S6R2K1"/>
<organism evidence="2 3">
    <name type="scientific">Trichuris muris</name>
    <name type="common">Mouse whipworm</name>
    <dbReference type="NCBI Taxonomy" id="70415"/>
    <lineage>
        <taxon>Eukaryota</taxon>
        <taxon>Metazoa</taxon>
        <taxon>Ecdysozoa</taxon>
        <taxon>Nematoda</taxon>
        <taxon>Enoplea</taxon>
        <taxon>Dorylaimia</taxon>
        <taxon>Trichinellida</taxon>
        <taxon>Trichuridae</taxon>
        <taxon>Trichuris</taxon>
    </lineage>
</organism>
<dbReference type="Proteomes" id="UP000046395">
    <property type="component" value="Unassembled WGS sequence"/>
</dbReference>